<evidence type="ECO:0000313" key="2">
    <source>
        <dbReference type="Proteomes" id="UP000215196"/>
    </source>
</evidence>
<name>A0A239XB23_9FLAO</name>
<reference evidence="1 2" key="1">
    <citation type="submission" date="2017-06" db="EMBL/GenBank/DDBJ databases">
        <authorList>
            <consortium name="Pathogen Informatics"/>
        </authorList>
    </citation>
    <scope>NUCLEOTIDE SEQUENCE [LARGE SCALE GENOMIC DNA]</scope>
    <source>
        <strain evidence="1 2">NCTC13490</strain>
    </source>
</reference>
<proteinExistence type="predicted"/>
<accession>A0A239XB23</accession>
<protein>
    <submittedName>
        <fullName evidence="1">Uncharacterized protein</fullName>
    </submittedName>
</protein>
<keyword evidence="2" id="KW-1185">Reference proteome</keyword>
<organism evidence="1 2">
    <name type="scientific">Chryseobacterium taklimakanense</name>
    <dbReference type="NCBI Taxonomy" id="536441"/>
    <lineage>
        <taxon>Bacteria</taxon>
        <taxon>Pseudomonadati</taxon>
        <taxon>Bacteroidota</taxon>
        <taxon>Flavobacteriia</taxon>
        <taxon>Flavobacteriales</taxon>
        <taxon>Weeksellaceae</taxon>
        <taxon>Chryseobacterium group</taxon>
        <taxon>Chryseobacterium</taxon>
    </lineage>
</organism>
<evidence type="ECO:0000313" key="1">
    <source>
        <dbReference type="EMBL" id="SNV43871.1"/>
    </source>
</evidence>
<sequence>MPVIVHCSAAKNRERFKGSILANNVKQIKKPALIVRTGFIVLKS</sequence>
<dbReference type="KEGG" id="ctak:4412677_01329"/>
<dbReference type="EMBL" id="LT906465">
    <property type="protein sequence ID" value="SNV43871.1"/>
    <property type="molecule type" value="Genomic_DNA"/>
</dbReference>
<dbReference type="AlphaFoldDB" id="A0A239XB23"/>
<dbReference type="Proteomes" id="UP000215196">
    <property type="component" value="Chromosome 1"/>
</dbReference>
<gene>
    <name evidence="1" type="ORF">SAMEA4412677_01329</name>
</gene>